<dbReference type="EMBL" id="BK015017">
    <property type="protein sequence ID" value="DAD87222.1"/>
    <property type="molecule type" value="Genomic_DNA"/>
</dbReference>
<name>A0A8S5MXX7_9CAUD</name>
<accession>A0A8S5MXX7</accession>
<protein>
    <submittedName>
        <fullName evidence="1">Uncharacterized protein</fullName>
    </submittedName>
</protein>
<reference evidence="1" key="1">
    <citation type="journal article" date="2021" name="Proc. Natl. Acad. Sci. U.S.A.">
        <title>A Catalog of Tens of Thousands of Viruses from Human Metagenomes Reveals Hidden Associations with Chronic Diseases.</title>
        <authorList>
            <person name="Tisza M.J."/>
            <person name="Buck C.B."/>
        </authorList>
    </citation>
    <scope>NUCLEOTIDE SEQUENCE</scope>
    <source>
        <strain evidence="1">CtuUw41</strain>
    </source>
</reference>
<organism evidence="1">
    <name type="scientific">Siphoviridae sp. ctuUw41</name>
    <dbReference type="NCBI Taxonomy" id="2826503"/>
    <lineage>
        <taxon>Viruses</taxon>
        <taxon>Duplodnaviria</taxon>
        <taxon>Heunggongvirae</taxon>
        <taxon>Uroviricota</taxon>
        <taxon>Caudoviricetes</taxon>
    </lineage>
</organism>
<proteinExistence type="predicted"/>
<evidence type="ECO:0000313" key="1">
    <source>
        <dbReference type="EMBL" id="DAD87222.1"/>
    </source>
</evidence>
<sequence length="97" mass="11524">MDKNMIKKEIRRILSPFMVQTKSYKYVVIDTASVYAIQLTNRYKDVLFINMIAKEEKISLILTNENNENILYKLECCTYIKEIKLFTLCLNNILESF</sequence>